<dbReference type="SUPFAM" id="SSF56059">
    <property type="entry name" value="Glutathione synthetase ATP-binding domain-like"/>
    <property type="match status" value="1"/>
</dbReference>
<dbReference type="Gene3D" id="3.30.470.20">
    <property type="entry name" value="ATP-grasp fold, B domain"/>
    <property type="match status" value="1"/>
</dbReference>
<protein>
    <submittedName>
        <fullName evidence="3">ATP-grasp domain-containing protein</fullName>
    </submittedName>
</protein>
<sequence>MTVDLKEHLVIVIALDHYNPLGILRTLGENGIEPIFVGIKYRVHVASASKYIKTLHQVDSIEEAYDMVVSKYADYSKKNGIKPFLLFCDDDVMEPFDRNYEELKNYFILFNSGKNGRTTKFMEKKEIQNIAKRYDIPVLESQVVKVGEIPKDLKYPVITKAISPISGAWKGDFHICENEQQLCEVMTTIKAQEIMIQPYVDKKTEITFEGFSYNKGKGMFIGIECKYCYAIKGYYSPLHDTYVPKDKELQRKINAMLEEIGFEGLWEIEFLVDKNDNLWFLEVNFRNSPWSYASTVAGNPLPLLWFEAMLTKKCPEPIPFEPFIAMVEPIDYAKRVEEGRCSLAEWLSDFKSVKCTYYYNEQDPEPWRVVVQNWDKLK</sequence>
<comment type="caution">
    <text evidence="3">The sequence shown here is derived from an EMBL/GenBank/DDBJ whole genome shotgun (WGS) entry which is preliminary data.</text>
</comment>
<feature type="domain" description="ATP-grasp" evidence="2">
    <location>
        <begin position="128"/>
        <end position="310"/>
    </location>
</feature>
<evidence type="ECO:0000313" key="3">
    <source>
        <dbReference type="EMBL" id="RGN33231.1"/>
    </source>
</evidence>
<evidence type="ECO:0000313" key="4">
    <source>
        <dbReference type="Proteomes" id="UP000260983"/>
    </source>
</evidence>
<name>A0A3E5B6K1_9BACE</name>
<reference evidence="3 4" key="1">
    <citation type="submission" date="2018-08" db="EMBL/GenBank/DDBJ databases">
        <title>A genome reference for cultivated species of the human gut microbiota.</title>
        <authorList>
            <person name="Zou Y."/>
            <person name="Xue W."/>
            <person name="Luo G."/>
        </authorList>
    </citation>
    <scope>NUCLEOTIDE SEQUENCE [LARGE SCALE GENOMIC DNA]</scope>
    <source>
        <strain evidence="3 4">OM05-15BH</strain>
    </source>
</reference>
<organism evidence="3 4">
    <name type="scientific">Bacteroides oleiciplenus</name>
    <dbReference type="NCBI Taxonomy" id="626931"/>
    <lineage>
        <taxon>Bacteria</taxon>
        <taxon>Pseudomonadati</taxon>
        <taxon>Bacteroidota</taxon>
        <taxon>Bacteroidia</taxon>
        <taxon>Bacteroidales</taxon>
        <taxon>Bacteroidaceae</taxon>
        <taxon>Bacteroides</taxon>
    </lineage>
</organism>
<dbReference type="GO" id="GO:0005524">
    <property type="term" value="F:ATP binding"/>
    <property type="evidence" value="ECO:0007669"/>
    <property type="project" value="UniProtKB-UniRule"/>
</dbReference>
<dbReference type="InterPro" id="IPR011761">
    <property type="entry name" value="ATP-grasp"/>
</dbReference>
<dbReference type="RefSeq" id="WP_117724852.1">
    <property type="nucleotide sequence ID" value="NZ_QSUL01000011.1"/>
</dbReference>
<keyword evidence="1" id="KW-0547">Nucleotide-binding</keyword>
<gene>
    <name evidence="3" type="ORF">DXB65_15970</name>
</gene>
<keyword evidence="1" id="KW-0067">ATP-binding</keyword>
<dbReference type="GO" id="GO:0046872">
    <property type="term" value="F:metal ion binding"/>
    <property type="evidence" value="ECO:0007669"/>
    <property type="project" value="InterPro"/>
</dbReference>
<evidence type="ECO:0000259" key="2">
    <source>
        <dbReference type="PROSITE" id="PS50975"/>
    </source>
</evidence>
<dbReference type="EMBL" id="QSUL01000011">
    <property type="protein sequence ID" value="RGN33231.1"/>
    <property type="molecule type" value="Genomic_DNA"/>
</dbReference>
<dbReference type="AlphaFoldDB" id="A0A3E5B6K1"/>
<proteinExistence type="predicted"/>
<dbReference type="Proteomes" id="UP000260983">
    <property type="component" value="Unassembled WGS sequence"/>
</dbReference>
<accession>A0A3E5B6K1</accession>
<dbReference type="PROSITE" id="PS50975">
    <property type="entry name" value="ATP_GRASP"/>
    <property type="match status" value="1"/>
</dbReference>
<evidence type="ECO:0000256" key="1">
    <source>
        <dbReference type="PROSITE-ProRule" id="PRU00409"/>
    </source>
</evidence>